<accession>A0A6J5KV15</accession>
<gene>
    <name evidence="1" type="ORF">UFOVP58_31</name>
</gene>
<proteinExistence type="predicted"/>
<sequence>MTPTPMTLYTVATIIQALGGMSYGNLRIVYETLAVQYPARAVLIKSIITDILEDDLK</sequence>
<name>A0A6J5KV15_9CAUD</name>
<dbReference type="EMBL" id="LR796186">
    <property type="protein sequence ID" value="CAB4124783.1"/>
    <property type="molecule type" value="Genomic_DNA"/>
</dbReference>
<reference evidence="1" key="1">
    <citation type="submission" date="2020-04" db="EMBL/GenBank/DDBJ databases">
        <authorList>
            <person name="Chiriac C."/>
            <person name="Salcher M."/>
            <person name="Ghai R."/>
            <person name="Kavagutti S V."/>
        </authorList>
    </citation>
    <scope>NUCLEOTIDE SEQUENCE</scope>
</reference>
<protein>
    <submittedName>
        <fullName evidence="1">Uncharacterized protein</fullName>
    </submittedName>
</protein>
<evidence type="ECO:0000313" key="1">
    <source>
        <dbReference type="EMBL" id="CAB4124783.1"/>
    </source>
</evidence>
<organism evidence="1">
    <name type="scientific">uncultured Caudovirales phage</name>
    <dbReference type="NCBI Taxonomy" id="2100421"/>
    <lineage>
        <taxon>Viruses</taxon>
        <taxon>Duplodnaviria</taxon>
        <taxon>Heunggongvirae</taxon>
        <taxon>Uroviricota</taxon>
        <taxon>Caudoviricetes</taxon>
        <taxon>Peduoviridae</taxon>
        <taxon>Maltschvirus</taxon>
        <taxon>Maltschvirus maltsch</taxon>
    </lineage>
</organism>